<dbReference type="Proteomes" id="UP001609176">
    <property type="component" value="Unassembled WGS sequence"/>
</dbReference>
<dbReference type="EMBL" id="JBIMSP010000036">
    <property type="protein sequence ID" value="MFH5244092.1"/>
    <property type="molecule type" value="Genomic_DNA"/>
</dbReference>
<name>A0ABW7KNQ4_9NOCA</name>
<evidence type="ECO:0000313" key="2">
    <source>
        <dbReference type="EMBL" id="MFH5227570.1"/>
    </source>
</evidence>
<keyword evidence="1" id="KW-0812">Transmembrane</keyword>
<evidence type="ECO:0000313" key="3">
    <source>
        <dbReference type="EMBL" id="MFH5244092.1"/>
    </source>
</evidence>
<evidence type="ECO:0000256" key="1">
    <source>
        <dbReference type="SAM" id="Phobius"/>
    </source>
</evidence>
<keyword evidence="5" id="KW-1185">Reference proteome</keyword>
<keyword evidence="1" id="KW-0472">Membrane</keyword>
<evidence type="ECO:0000313" key="5">
    <source>
        <dbReference type="Proteomes" id="UP001609219"/>
    </source>
</evidence>
<reference evidence="4 5" key="1">
    <citation type="submission" date="2024-10" db="EMBL/GenBank/DDBJ databases">
        <authorList>
            <person name="Riesco R."/>
        </authorList>
    </citation>
    <scope>NUCLEOTIDE SEQUENCE [LARGE SCALE GENOMIC DNA]</scope>
    <source>
        <strain evidence="3 4">NCIMB 15448</strain>
        <strain evidence="2 5">NCIMB 15450</strain>
    </source>
</reference>
<proteinExistence type="predicted"/>
<gene>
    <name evidence="3" type="ORF">ACHIPV_19755</name>
    <name evidence="2" type="ORF">ACHIRB_03040</name>
</gene>
<organism evidence="3 4">
    <name type="scientific">Antrihabitans spumae</name>
    <dbReference type="NCBI Taxonomy" id="3373370"/>
    <lineage>
        <taxon>Bacteria</taxon>
        <taxon>Bacillati</taxon>
        <taxon>Actinomycetota</taxon>
        <taxon>Actinomycetes</taxon>
        <taxon>Mycobacteriales</taxon>
        <taxon>Nocardiaceae</taxon>
        <taxon>Antrihabitans</taxon>
    </lineage>
</organism>
<protein>
    <submittedName>
        <fullName evidence="3">Uncharacterized protein</fullName>
    </submittedName>
</protein>
<sequence length="46" mass="5146">MPTSTVTTTLIRAALIIVALISGLIFRRYFTDLEVAVRPRAARQDK</sequence>
<feature type="transmembrane region" description="Helical" evidence="1">
    <location>
        <begin position="6"/>
        <end position="26"/>
    </location>
</feature>
<dbReference type="RefSeq" id="WP_395125525.1">
    <property type="nucleotide sequence ID" value="NZ_JBIMSN010000012.1"/>
</dbReference>
<dbReference type="EMBL" id="JBIMSN010000012">
    <property type="protein sequence ID" value="MFH5227570.1"/>
    <property type="molecule type" value="Genomic_DNA"/>
</dbReference>
<comment type="caution">
    <text evidence="3">The sequence shown here is derived from an EMBL/GenBank/DDBJ whole genome shotgun (WGS) entry which is preliminary data.</text>
</comment>
<evidence type="ECO:0000313" key="4">
    <source>
        <dbReference type="Proteomes" id="UP001609176"/>
    </source>
</evidence>
<accession>A0ABW7KNQ4</accession>
<keyword evidence="1" id="KW-1133">Transmembrane helix</keyword>
<dbReference type="Proteomes" id="UP001609219">
    <property type="component" value="Unassembled WGS sequence"/>
</dbReference>